<dbReference type="GO" id="GO:0019563">
    <property type="term" value="P:glycerol catabolic process"/>
    <property type="evidence" value="ECO:0007669"/>
    <property type="project" value="InterPro"/>
</dbReference>
<dbReference type="KEGG" id="stim:H1B31_05225"/>
<dbReference type="Pfam" id="PF03610">
    <property type="entry name" value="EIIA-man"/>
    <property type="match status" value="1"/>
</dbReference>
<dbReference type="PANTHER" id="PTHR38594:SF1">
    <property type="entry name" value="PEP-DEPENDENT DIHYDROXYACETONE KINASE, PHOSPHORYL DONOR SUBUNIT DHAM"/>
    <property type="match status" value="1"/>
</dbReference>
<sequence>MVGLVIVTHSAALAHGAAETCRMMAKDVRLAVAGGMEDGGFGTSYARIVAAIDAVYTDDGVVILMDAGSSILTVETIVEEMPERRLRMVDCPLIEGGVVAAIASVCGANLDEVVQRAEETRSARKIAD</sequence>
<dbReference type="EC" id="2.7.1.121" evidence="3"/>
<dbReference type="GO" id="GO:0016020">
    <property type="term" value="C:membrane"/>
    <property type="evidence" value="ECO:0007669"/>
    <property type="project" value="InterPro"/>
</dbReference>
<comment type="catalytic activity">
    <reaction evidence="1">
        <text>dihydroxyacetone + phosphoenolpyruvate = dihydroxyacetone phosphate + pyruvate</text>
        <dbReference type="Rhea" id="RHEA:18381"/>
        <dbReference type="ChEBI" id="CHEBI:15361"/>
        <dbReference type="ChEBI" id="CHEBI:16016"/>
        <dbReference type="ChEBI" id="CHEBI:57642"/>
        <dbReference type="ChEBI" id="CHEBI:58702"/>
        <dbReference type="EC" id="2.7.1.121"/>
    </reaction>
</comment>
<keyword evidence="4" id="KW-0808">Transferase</keyword>
<evidence type="ECO:0000256" key="5">
    <source>
        <dbReference type="ARBA" id="ARBA00046577"/>
    </source>
</evidence>
<dbReference type="InterPro" id="IPR036662">
    <property type="entry name" value="PTS_EIIA_man-typ_sf"/>
</dbReference>
<reference evidence="7 8" key="1">
    <citation type="submission" date="2020-07" db="EMBL/GenBank/DDBJ databases">
        <title>Complete genome and description of Selenomonas timonensis sp. nov., a new bacterium isolated from a gingivitis subject.</title>
        <authorList>
            <person name="Antezack A."/>
        </authorList>
    </citation>
    <scope>NUCLEOTIDE SEQUENCE [LARGE SCALE GENOMIC DNA]</scope>
    <source>
        <strain evidence="7 8">Marseille-Q3039</strain>
    </source>
</reference>
<dbReference type="InterPro" id="IPR012844">
    <property type="entry name" value="DhaM_N"/>
</dbReference>
<dbReference type="EMBL" id="CP060204">
    <property type="protein sequence ID" value="QNH55328.1"/>
    <property type="molecule type" value="Genomic_DNA"/>
</dbReference>
<dbReference type="RefSeq" id="WP_185981146.1">
    <property type="nucleotide sequence ID" value="NZ_CP060204.1"/>
</dbReference>
<dbReference type="AlphaFoldDB" id="A0A7G7VMI5"/>
<dbReference type="Proteomes" id="UP000515480">
    <property type="component" value="Chromosome"/>
</dbReference>
<dbReference type="GO" id="GO:0009401">
    <property type="term" value="P:phosphoenolpyruvate-dependent sugar phosphotransferase system"/>
    <property type="evidence" value="ECO:0007669"/>
    <property type="project" value="InterPro"/>
</dbReference>
<dbReference type="SUPFAM" id="SSF53062">
    <property type="entry name" value="PTS system fructose IIA component-like"/>
    <property type="match status" value="1"/>
</dbReference>
<comment type="subunit">
    <text evidence="5">Homodimer. The dihydroxyacetone kinase complex is composed of a homodimer of DhaM, a homodimer of DhaK and the subunit DhaL.</text>
</comment>
<feature type="domain" description="PTS EIIA type-4" evidence="6">
    <location>
        <begin position="1"/>
        <end position="128"/>
    </location>
</feature>
<accession>A0A7G7VMI5</accession>
<evidence type="ECO:0000256" key="2">
    <source>
        <dbReference type="ARBA" id="ARBA00002788"/>
    </source>
</evidence>
<dbReference type="GO" id="GO:0047324">
    <property type="term" value="F:phosphoenolpyruvate-glycerone phosphotransferase activity"/>
    <property type="evidence" value="ECO:0007669"/>
    <property type="project" value="UniProtKB-EC"/>
</dbReference>
<gene>
    <name evidence="7" type="ORF">H1B31_05225</name>
</gene>
<dbReference type="PROSITE" id="PS51096">
    <property type="entry name" value="PTS_EIIA_TYPE_4"/>
    <property type="match status" value="1"/>
</dbReference>
<evidence type="ECO:0000256" key="4">
    <source>
        <dbReference type="ARBA" id="ARBA00022679"/>
    </source>
</evidence>
<evidence type="ECO:0000313" key="8">
    <source>
        <dbReference type="Proteomes" id="UP000515480"/>
    </source>
</evidence>
<evidence type="ECO:0000313" key="7">
    <source>
        <dbReference type="EMBL" id="QNH55328.1"/>
    </source>
</evidence>
<keyword evidence="8" id="KW-1185">Reference proteome</keyword>
<dbReference type="NCBIfam" id="TIGR02364">
    <property type="entry name" value="dha_pts"/>
    <property type="match status" value="1"/>
</dbReference>
<evidence type="ECO:0000256" key="1">
    <source>
        <dbReference type="ARBA" id="ARBA00001113"/>
    </source>
</evidence>
<dbReference type="PANTHER" id="PTHR38594">
    <property type="entry name" value="PEP-DEPENDENT DIHYDROXYACETONE KINASE, PHOSPHORYL DONOR SUBUNIT DHAM"/>
    <property type="match status" value="1"/>
</dbReference>
<comment type="function">
    <text evidence="2">Component of the dihydroxyacetone kinase complex, which is responsible for the phosphoenolpyruvate (PEP)-dependent phosphorylation of dihydroxyacetone. DhaM serves as the phosphoryl donor. Is phosphorylated by phosphoenolpyruvate in an EI- and HPr-dependent reaction, and a phosphorelay system on histidine residues finally leads to phosphoryl transfer to DhaL and dihydroxyacetone.</text>
</comment>
<keyword evidence="7" id="KW-0418">Kinase</keyword>
<protein>
    <recommendedName>
        <fullName evidence="3">phosphoenolpyruvate--glycerone phosphotransferase</fullName>
        <ecNumber evidence="3">2.7.1.121</ecNumber>
    </recommendedName>
</protein>
<dbReference type="InterPro" id="IPR004701">
    <property type="entry name" value="PTS_EIIA_man-typ"/>
</dbReference>
<dbReference type="InterPro" id="IPR039643">
    <property type="entry name" value="DhaM"/>
</dbReference>
<name>A0A7G7VMI5_9FIRM</name>
<evidence type="ECO:0000256" key="3">
    <source>
        <dbReference type="ARBA" id="ARBA00012095"/>
    </source>
</evidence>
<dbReference type="Gene3D" id="3.40.50.510">
    <property type="entry name" value="Phosphotransferase system, mannose-type IIA component"/>
    <property type="match status" value="1"/>
</dbReference>
<proteinExistence type="predicted"/>
<organism evidence="7 8">
    <name type="scientific">Selenomonas timonae</name>
    <dbReference type="NCBI Taxonomy" id="2754044"/>
    <lineage>
        <taxon>Bacteria</taxon>
        <taxon>Bacillati</taxon>
        <taxon>Bacillota</taxon>
        <taxon>Negativicutes</taxon>
        <taxon>Selenomonadales</taxon>
        <taxon>Selenomonadaceae</taxon>
        <taxon>Selenomonas</taxon>
    </lineage>
</organism>
<evidence type="ECO:0000259" key="6">
    <source>
        <dbReference type="PROSITE" id="PS51096"/>
    </source>
</evidence>